<keyword evidence="3 11" id="KW-0548">Nucleotidyltransferase</keyword>
<protein>
    <recommendedName>
        <fullName evidence="11">DNA polymerase III subunit gamma/tau</fullName>
        <ecNumber evidence="11">2.7.7.7</ecNumber>
    </recommendedName>
</protein>
<dbReference type="Pfam" id="PF12169">
    <property type="entry name" value="DNA_pol3_gamma3"/>
    <property type="match status" value="1"/>
</dbReference>
<dbReference type="Gene3D" id="1.10.8.60">
    <property type="match status" value="1"/>
</dbReference>
<dbReference type="SUPFAM" id="SSF48019">
    <property type="entry name" value="post-AAA+ oligomerization domain-like"/>
    <property type="match status" value="1"/>
</dbReference>
<evidence type="ECO:0000313" key="14">
    <source>
        <dbReference type="Proteomes" id="UP000177691"/>
    </source>
</evidence>
<proteinExistence type="inferred from homology"/>
<keyword evidence="5" id="KW-0479">Metal-binding</keyword>
<dbReference type="InterPro" id="IPR008921">
    <property type="entry name" value="DNA_pol3_clamp-load_cplx_C"/>
</dbReference>
<dbReference type="InterPro" id="IPR050238">
    <property type="entry name" value="DNA_Rep/Repair_Clamp_Loader"/>
</dbReference>
<reference evidence="13 14" key="1">
    <citation type="journal article" date="2016" name="Nat. Commun.">
        <title>Thousands of microbial genomes shed light on interconnected biogeochemical processes in an aquifer system.</title>
        <authorList>
            <person name="Anantharaman K."/>
            <person name="Brown C.T."/>
            <person name="Hug L.A."/>
            <person name="Sharon I."/>
            <person name="Castelle C.J."/>
            <person name="Probst A.J."/>
            <person name="Thomas B.C."/>
            <person name="Singh A."/>
            <person name="Wilkins M.J."/>
            <person name="Karaoz U."/>
            <person name="Brodie E.L."/>
            <person name="Williams K.H."/>
            <person name="Hubbard S.S."/>
            <person name="Banfield J.F."/>
        </authorList>
    </citation>
    <scope>NUCLEOTIDE SEQUENCE [LARGE SCALE GENOMIC DNA]</scope>
</reference>
<dbReference type="GO" id="GO:0006261">
    <property type="term" value="P:DNA-templated DNA replication"/>
    <property type="evidence" value="ECO:0007669"/>
    <property type="project" value="TreeGrafter"/>
</dbReference>
<dbReference type="PANTHER" id="PTHR11669:SF0">
    <property type="entry name" value="PROTEIN STICHEL-LIKE 2"/>
    <property type="match status" value="1"/>
</dbReference>
<evidence type="ECO:0000256" key="1">
    <source>
        <dbReference type="ARBA" id="ARBA00006360"/>
    </source>
</evidence>
<feature type="domain" description="AAA+ ATPase" evidence="12">
    <location>
        <begin position="35"/>
        <end position="180"/>
    </location>
</feature>
<dbReference type="CDD" id="cd18137">
    <property type="entry name" value="HLD_clamp_pol_III_gamma_tau"/>
    <property type="match status" value="1"/>
</dbReference>
<dbReference type="FunFam" id="3.40.50.300:FF:000014">
    <property type="entry name" value="DNA polymerase III subunit gamma/tau"/>
    <property type="match status" value="1"/>
</dbReference>
<dbReference type="InterPro" id="IPR003593">
    <property type="entry name" value="AAA+_ATPase"/>
</dbReference>
<dbReference type="Gene3D" id="1.20.272.10">
    <property type="match status" value="1"/>
</dbReference>
<name>A0A1F5RWJ0_9BACT</name>
<keyword evidence="6 11" id="KW-0547">Nucleotide-binding</keyword>
<evidence type="ECO:0000256" key="3">
    <source>
        <dbReference type="ARBA" id="ARBA00022695"/>
    </source>
</evidence>
<evidence type="ECO:0000313" key="13">
    <source>
        <dbReference type="EMBL" id="OGF18692.1"/>
    </source>
</evidence>
<comment type="subunit">
    <text evidence="11">DNA polymerase III contains a core (composed of alpha, epsilon and theta chains) that associates with a tau subunit. This core dimerizes to form the POLIII' complex. PolIII' associates with the gamma complex (composed of gamma, delta, delta', psi and chi chains) and with the beta chain to form the complete DNA polymerase III complex.</text>
</comment>
<dbReference type="CDD" id="cd00009">
    <property type="entry name" value="AAA"/>
    <property type="match status" value="1"/>
</dbReference>
<comment type="caution">
    <text evidence="13">The sequence shown here is derived from an EMBL/GenBank/DDBJ whole genome shotgun (WGS) entry which is preliminary data.</text>
</comment>
<dbReference type="NCBIfam" id="NF004046">
    <property type="entry name" value="PRK05563.1"/>
    <property type="match status" value="1"/>
</dbReference>
<dbReference type="InterPro" id="IPR027417">
    <property type="entry name" value="P-loop_NTPase"/>
</dbReference>
<dbReference type="GO" id="GO:0003887">
    <property type="term" value="F:DNA-directed DNA polymerase activity"/>
    <property type="evidence" value="ECO:0007669"/>
    <property type="project" value="UniProtKB-KW"/>
</dbReference>
<evidence type="ECO:0000256" key="6">
    <source>
        <dbReference type="ARBA" id="ARBA00022741"/>
    </source>
</evidence>
<keyword evidence="2 11" id="KW-0808">Transferase</keyword>
<organism evidence="13 14">
    <name type="scientific">Candidatus Falkowbacteria bacterium RIFCSPHIGHO2_02_FULL_45_15</name>
    <dbReference type="NCBI Taxonomy" id="1797987"/>
    <lineage>
        <taxon>Bacteria</taxon>
        <taxon>Candidatus Falkowiibacteriota</taxon>
    </lineage>
</organism>
<dbReference type="GO" id="GO:0009360">
    <property type="term" value="C:DNA polymerase III complex"/>
    <property type="evidence" value="ECO:0007669"/>
    <property type="project" value="InterPro"/>
</dbReference>
<dbReference type="GO" id="GO:0046872">
    <property type="term" value="F:metal ion binding"/>
    <property type="evidence" value="ECO:0007669"/>
    <property type="project" value="UniProtKB-KW"/>
</dbReference>
<accession>A0A1F5RWJ0</accession>
<dbReference type="GO" id="GO:0005524">
    <property type="term" value="F:ATP binding"/>
    <property type="evidence" value="ECO:0007669"/>
    <property type="project" value="UniProtKB-KW"/>
</dbReference>
<evidence type="ECO:0000259" key="12">
    <source>
        <dbReference type="SMART" id="SM00382"/>
    </source>
</evidence>
<dbReference type="InterPro" id="IPR012763">
    <property type="entry name" value="DNA_pol_III_sug/sutau_N"/>
</dbReference>
<evidence type="ECO:0000256" key="7">
    <source>
        <dbReference type="ARBA" id="ARBA00022833"/>
    </source>
</evidence>
<keyword evidence="7" id="KW-0862">Zinc</keyword>
<dbReference type="EMBL" id="MFFU01000039">
    <property type="protein sequence ID" value="OGF18692.1"/>
    <property type="molecule type" value="Genomic_DNA"/>
</dbReference>
<comment type="similarity">
    <text evidence="1 11">Belongs to the DnaX/STICHEL family.</text>
</comment>
<sequence>MPTFYQKYRPNNFAEIVNQNHIKITLQNELETEQTAHAYLFCGPRGTGKTTMARVFAKALNCEQRAKGESEPCGKCMPCEQIKQGTSLDIVEIDAASHTGVDNVRDNIIASARVSITPGKWRVFIIDEVHMLSISAFNALLKTLEEPPARAAFILCTTEVHKLPTTIISRCQRFDFKRISVGDIVQKLSYIAGKENVKVEKGILETIARHSEGHMRDAESLLNQVFSISGPEITQEKADLVLPHSNINSVIDLINFIIKKDSAQAIRLINQLVDDGVDLKQFSSDLIESARRMMLAKLSQSLAEKYAQDLGQAIEERIRPLLAATTIERLVDVINAFSQAQAELKSSFIVQLPLEIAAIKLGAAVSGGTAAKPAFIAPISRLQPLGAAEARPAAAGPAVAVNLEEVKAKWAEVLTLVKKYNHSLSFILKVCEPREIGGVLHLVFKYKFHKERVEQPTIRQILAQAMQEVFGGPVNFNALLDENLVIEGNNFSDAAGNGGAVPLAEAAAEDKKEDKQQGNVDTILKMFGGKVVN</sequence>
<keyword evidence="8 11" id="KW-0067">ATP-binding</keyword>
<comment type="function">
    <text evidence="11">DNA polymerase III is a complex, multichain enzyme responsible for most of the replicative synthesis in bacteria. This DNA polymerase also exhibits 3' to 5' exonuclease activity.</text>
</comment>
<comment type="catalytic activity">
    <reaction evidence="10 11">
        <text>DNA(n) + a 2'-deoxyribonucleoside 5'-triphosphate = DNA(n+1) + diphosphate</text>
        <dbReference type="Rhea" id="RHEA:22508"/>
        <dbReference type="Rhea" id="RHEA-COMP:17339"/>
        <dbReference type="Rhea" id="RHEA-COMP:17340"/>
        <dbReference type="ChEBI" id="CHEBI:33019"/>
        <dbReference type="ChEBI" id="CHEBI:61560"/>
        <dbReference type="ChEBI" id="CHEBI:173112"/>
        <dbReference type="EC" id="2.7.7.7"/>
    </reaction>
</comment>
<dbReference type="InterPro" id="IPR045085">
    <property type="entry name" value="HLD_clamp_pol_III_gamma_tau"/>
</dbReference>
<evidence type="ECO:0000256" key="4">
    <source>
        <dbReference type="ARBA" id="ARBA00022705"/>
    </source>
</evidence>
<dbReference type="NCBIfam" id="TIGR02397">
    <property type="entry name" value="dnaX_nterm"/>
    <property type="match status" value="1"/>
</dbReference>
<dbReference type="EC" id="2.7.7.7" evidence="11"/>
<dbReference type="Proteomes" id="UP000177691">
    <property type="component" value="Unassembled WGS sequence"/>
</dbReference>
<dbReference type="PANTHER" id="PTHR11669">
    <property type="entry name" value="REPLICATION FACTOR C / DNA POLYMERASE III GAMMA-TAU SUBUNIT"/>
    <property type="match status" value="1"/>
</dbReference>
<evidence type="ECO:0000256" key="11">
    <source>
        <dbReference type="RuleBase" id="RU364063"/>
    </source>
</evidence>
<dbReference type="InterPro" id="IPR022754">
    <property type="entry name" value="DNA_pol_III_gamma-3"/>
</dbReference>
<dbReference type="GO" id="GO:0003677">
    <property type="term" value="F:DNA binding"/>
    <property type="evidence" value="ECO:0007669"/>
    <property type="project" value="InterPro"/>
</dbReference>
<evidence type="ECO:0000256" key="10">
    <source>
        <dbReference type="ARBA" id="ARBA00049244"/>
    </source>
</evidence>
<dbReference type="SMART" id="SM00382">
    <property type="entry name" value="AAA"/>
    <property type="match status" value="1"/>
</dbReference>
<dbReference type="Pfam" id="PF13177">
    <property type="entry name" value="DNA_pol3_delta2"/>
    <property type="match status" value="1"/>
</dbReference>
<dbReference type="SUPFAM" id="SSF52540">
    <property type="entry name" value="P-loop containing nucleoside triphosphate hydrolases"/>
    <property type="match status" value="1"/>
</dbReference>
<keyword evidence="9 11" id="KW-0239">DNA-directed DNA polymerase</keyword>
<evidence type="ECO:0000256" key="2">
    <source>
        <dbReference type="ARBA" id="ARBA00022679"/>
    </source>
</evidence>
<gene>
    <name evidence="11" type="primary">dnaX</name>
    <name evidence="13" type="ORF">A3D54_02545</name>
</gene>
<evidence type="ECO:0000256" key="8">
    <source>
        <dbReference type="ARBA" id="ARBA00022840"/>
    </source>
</evidence>
<evidence type="ECO:0000256" key="5">
    <source>
        <dbReference type="ARBA" id="ARBA00022723"/>
    </source>
</evidence>
<evidence type="ECO:0000256" key="9">
    <source>
        <dbReference type="ARBA" id="ARBA00022932"/>
    </source>
</evidence>
<keyword evidence="4 11" id="KW-0235">DNA replication</keyword>
<dbReference type="Gene3D" id="3.40.50.300">
    <property type="entry name" value="P-loop containing nucleotide triphosphate hydrolases"/>
    <property type="match status" value="1"/>
</dbReference>
<dbReference type="AlphaFoldDB" id="A0A1F5RWJ0"/>
<dbReference type="Pfam" id="PF22608">
    <property type="entry name" value="DNAX_ATPase_lid"/>
    <property type="match status" value="1"/>
</dbReference>